<dbReference type="Gene3D" id="3.40.50.720">
    <property type="entry name" value="NAD(P)-binding Rossmann-like Domain"/>
    <property type="match status" value="3"/>
</dbReference>
<accession>A0AAD5DNG7</accession>
<dbReference type="GO" id="GO:0019478">
    <property type="term" value="P:D-amino acid catabolic process"/>
    <property type="evidence" value="ECO:0007669"/>
    <property type="project" value="TreeGrafter"/>
</dbReference>
<feature type="domain" description="FAD dependent oxidoreductase" evidence="6">
    <location>
        <begin position="13"/>
        <end position="167"/>
    </location>
</feature>
<dbReference type="Proteomes" id="UP001205105">
    <property type="component" value="Unassembled WGS sequence"/>
</dbReference>
<dbReference type="InterPro" id="IPR023209">
    <property type="entry name" value="DAO"/>
</dbReference>
<evidence type="ECO:0000259" key="6">
    <source>
        <dbReference type="Pfam" id="PF01266"/>
    </source>
</evidence>
<reference evidence="7" key="1">
    <citation type="submission" date="2020-11" db="EMBL/GenBank/DDBJ databases">
        <title>Chlorella ohadii genome sequencing and assembly.</title>
        <authorList>
            <person name="Murik O."/>
            <person name="Treves H."/>
            <person name="Kedem I."/>
            <person name="Shotland Y."/>
            <person name="Kaplan A."/>
        </authorList>
    </citation>
    <scope>NUCLEOTIDE SEQUENCE</scope>
    <source>
        <strain evidence="7">1</strain>
    </source>
</reference>
<dbReference type="GO" id="GO:0071949">
    <property type="term" value="F:FAD binding"/>
    <property type="evidence" value="ECO:0007669"/>
    <property type="project" value="InterPro"/>
</dbReference>
<keyword evidence="4" id="KW-0274">FAD</keyword>
<evidence type="ECO:0000256" key="1">
    <source>
        <dbReference type="ARBA" id="ARBA00001974"/>
    </source>
</evidence>
<comment type="similarity">
    <text evidence="2">Belongs to the DAMOX/DASOX family.</text>
</comment>
<evidence type="ECO:0000256" key="3">
    <source>
        <dbReference type="ARBA" id="ARBA00022630"/>
    </source>
</evidence>
<evidence type="ECO:0000313" key="8">
    <source>
        <dbReference type="Proteomes" id="UP001205105"/>
    </source>
</evidence>
<feature type="domain" description="FAD dependent oxidoreductase" evidence="6">
    <location>
        <begin position="168"/>
        <end position="267"/>
    </location>
</feature>
<dbReference type="SUPFAM" id="SSF54373">
    <property type="entry name" value="FAD-linked reductases, C-terminal domain"/>
    <property type="match status" value="1"/>
</dbReference>
<dbReference type="AlphaFoldDB" id="A0AAD5DNG7"/>
<evidence type="ECO:0000256" key="4">
    <source>
        <dbReference type="ARBA" id="ARBA00022827"/>
    </source>
</evidence>
<dbReference type="PANTHER" id="PTHR11530">
    <property type="entry name" value="D-AMINO ACID OXIDASE"/>
    <property type="match status" value="1"/>
</dbReference>
<keyword evidence="5" id="KW-0560">Oxidoreductase</keyword>
<name>A0AAD5DNG7_9CHLO</name>
<organism evidence="7 8">
    <name type="scientific">Chlorella ohadii</name>
    <dbReference type="NCBI Taxonomy" id="2649997"/>
    <lineage>
        <taxon>Eukaryota</taxon>
        <taxon>Viridiplantae</taxon>
        <taxon>Chlorophyta</taxon>
        <taxon>core chlorophytes</taxon>
        <taxon>Trebouxiophyceae</taxon>
        <taxon>Chlorellales</taxon>
        <taxon>Chlorellaceae</taxon>
        <taxon>Chlorella clade</taxon>
        <taxon>Chlorella</taxon>
    </lineage>
</organism>
<dbReference type="EMBL" id="JADXDR010000066">
    <property type="protein sequence ID" value="KAI7841247.1"/>
    <property type="molecule type" value="Genomic_DNA"/>
</dbReference>
<keyword evidence="3" id="KW-0285">Flavoprotein</keyword>
<dbReference type="GO" id="GO:0005737">
    <property type="term" value="C:cytoplasm"/>
    <property type="evidence" value="ECO:0007669"/>
    <property type="project" value="TreeGrafter"/>
</dbReference>
<keyword evidence="8" id="KW-1185">Reference proteome</keyword>
<dbReference type="Pfam" id="PF01266">
    <property type="entry name" value="DAO"/>
    <property type="match status" value="2"/>
</dbReference>
<dbReference type="PROSITE" id="PS00677">
    <property type="entry name" value="DAO"/>
    <property type="match status" value="1"/>
</dbReference>
<sequence>MTSALRIKQTLPAASVTVVAEQLEDTTSHCAGGLWKPYTLGDTPPELVNRWGCDTLDHYLGLYQSPEAPAAGAVLTSAYQLFRQPVPDPEWAAVVPHFRHMSERERRVLDPEGSHSHGWFYTTVITEGRLYMGWLVQQLAAAGGQRLAQRVQAIEELAEHDVVVNCTETVVLGGTLGPGDWDTTPREADRQRIFERACAVLPSLRSAELVAEWVGLRPGRPSVRLELETVHLKSGSSKASLPVVHNYGHGGAGLTLAWGCAGDAAQLVQEALGRR</sequence>
<comment type="caution">
    <text evidence="7">The sequence shown here is derived from an EMBL/GenBank/DDBJ whole genome shotgun (WGS) entry which is preliminary data.</text>
</comment>
<dbReference type="PANTHER" id="PTHR11530:SF11">
    <property type="entry name" value="D-ASPARTATE OXIDASE"/>
    <property type="match status" value="1"/>
</dbReference>
<comment type="cofactor">
    <cofactor evidence="1">
        <name>FAD</name>
        <dbReference type="ChEBI" id="CHEBI:57692"/>
    </cofactor>
</comment>
<gene>
    <name evidence="7" type="ORF">COHA_005084</name>
</gene>
<evidence type="ECO:0000256" key="2">
    <source>
        <dbReference type="ARBA" id="ARBA00006730"/>
    </source>
</evidence>
<dbReference type="GO" id="GO:0003884">
    <property type="term" value="F:D-amino-acid oxidase activity"/>
    <property type="evidence" value="ECO:0007669"/>
    <property type="project" value="InterPro"/>
</dbReference>
<protein>
    <recommendedName>
        <fullName evidence="6">FAD dependent oxidoreductase domain-containing protein</fullName>
    </recommendedName>
</protein>
<evidence type="ECO:0000256" key="5">
    <source>
        <dbReference type="ARBA" id="ARBA00023002"/>
    </source>
</evidence>
<evidence type="ECO:0000313" key="7">
    <source>
        <dbReference type="EMBL" id="KAI7841247.1"/>
    </source>
</evidence>
<dbReference type="InterPro" id="IPR006076">
    <property type="entry name" value="FAD-dep_OxRdtase"/>
</dbReference>
<proteinExistence type="inferred from homology"/>
<dbReference type="SUPFAM" id="SSF51971">
    <property type="entry name" value="Nucleotide-binding domain"/>
    <property type="match status" value="1"/>
</dbReference>
<dbReference type="InterPro" id="IPR006181">
    <property type="entry name" value="D-amino_acid_oxidase_CS"/>
</dbReference>